<proteinExistence type="predicted"/>
<dbReference type="AlphaFoldDB" id="A0A074LPP4"/>
<comment type="caution">
    <text evidence="2">The sequence shown here is derived from an EMBL/GenBank/DDBJ whole genome shotgun (WGS) entry which is preliminary data.</text>
</comment>
<dbReference type="Proteomes" id="UP000027821">
    <property type="component" value="Unassembled WGS sequence"/>
</dbReference>
<evidence type="ECO:0000313" key="3">
    <source>
        <dbReference type="Proteomes" id="UP000027821"/>
    </source>
</evidence>
<evidence type="ECO:0000313" key="2">
    <source>
        <dbReference type="EMBL" id="KEO75907.1"/>
    </source>
</evidence>
<dbReference type="STRING" id="1048983.EL17_23115"/>
<reference evidence="2 3" key="1">
    <citation type="submission" date="2014-04" db="EMBL/GenBank/DDBJ databases">
        <title>Characterization and application of a salt tolerant electro-active bacterium.</title>
        <authorList>
            <person name="Yang L."/>
            <person name="Wei S."/>
            <person name="Tay Q.X.M."/>
        </authorList>
    </citation>
    <scope>NUCLEOTIDE SEQUENCE [LARGE SCALE GENOMIC DNA]</scope>
    <source>
        <strain evidence="2 3">LY1</strain>
    </source>
</reference>
<evidence type="ECO:0008006" key="4">
    <source>
        <dbReference type="Google" id="ProtNLM"/>
    </source>
</evidence>
<keyword evidence="3" id="KW-1185">Reference proteome</keyword>
<sequence>MFFLLHPAFPGEKDPVEDDYEEILLLVKVAKFGSAEIPAAIRQEKVYLSVTDLFDFLHIKNEIGETIQGFVLDQNDLYVIDVKQQQLFYSGRAFSLPSSAFILEDDFVYLRSDLFGEVFGLHCTFNFRTLTVLLSTDLDLPVFKLMRQEMIRKSLNKLHGNLEADTVYNRERSLLKLHIAEWGIMTTNLIRPMDREQPFFMTASQNRYNVALGGEMMGGEFFANLNSFDGRKLAHRNQFYQWRYVNNENAAIRQISVGRITGPSTATILYPVVGIQVTNASTLRRKAFGSYRIADYTGPEWTVELYVNNTLIDFVKADVAGFYTFDVPLIYGNTNIQLMFYGPFGEVQTTQEVINVPYNFLPQNEIEYVASAGLVDDGRGSIFSRWSVNYGLNRRVTVGGGIEYLSSLVDQPFMPFAQSSIKVSNAIMLSADYMPGVRARALMNYRMPKNITLDASYIKLEEGQQAIFFNYLEERKLALSMPIKKSNFSLFSRMTLTQLIFPNGGFTNAQFLVSSRVLGVPTNLSTLGIFRGESINMHSILSQSYRLPHAVSFQPQVQYNYMAKSISNLILRMEKQFFRKGFFNMFYQNNFLFKSSSAGIGFRYDFSFAHVSTHLRHAQNQIMLTTNARGSILYDGTTQHMDFNTQVNLGKGAVTVIPFLDLNNNGKKDRDEPLAKGLRLKVRGGQVQYDKNGEVIRITNLIAYEDYFIELDKNSFDHIAWRVNHEVLKVRVDPNQFKKVEVPIKVMGEASGMVHDGSAGNGIGRVRMNFYDHQDILIHTSATESDGYFTNMELPAGNYHVMPDSVQLEKLGFIYKGGKTALTITRDPYGDMVDDLDFILLKKHDRDKVILTDRQHQSPDIAEDLISLEKKIAKSPIVNIGETTASHLITGTAGDTLPTKGPIGHKEASKIWAAEQSNIISNVTNLNDRQDLESDGITTGQSTANDFAGSERFTLGVTNPGLLAVLYHKNVEEQMDMLREQTKNLENARDTASNTSSASINKERVTKMGSDDVSIAEYQEGINTELPPMDHMRPDDIRGQDQSETHFMVQIYTSPRLMDLNDPVFQGLEVDYYFHKGLYKYTYGPFFNYKEAAEYKLKLWEAGFKDAFVVSFFKRRRLE</sequence>
<evidence type="ECO:0000256" key="1">
    <source>
        <dbReference type="SAM" id="MobiDB-lite"/>
    </source>
</evidence>
<dbReference type="EMBL" id="JMIH01000004">
    <property type="protein sequence ID" value="KEO75907.1"/>
    <property type="molecule type" value="Genomic_DNA"/>
</dbReference>
<dbReference type="eggNOG" id="COG0860">
    <property type="taxonomic scope" value="Bacteria"/>
</dbReference>
<name>A0A074LPP4_9BACT</name>
<feature type="region of interest" description="Disordered" evidence="1">
    <location>
        <begin position="985"/>
        <end position="1004"/>
    </location>
</feature>
<protein>
    <recommendedName>
        <fullName evidence="4">SPOR domain-containing protein</fullName>
    </recommendedName>
</protein>
<dbReference type="RefSeq" id="WP_205623508.1">
    <property type="nucleotide sequence ID" value="NZ_JMIH01000004.1"/>
</dbReference>
<organism evidence="2 3">
    <name type="scientific">Anditalea andensis</name>
    <dbReference type="NCBI Taxonomy" id="1048983"/>
    <lineage>
        <taxon>Bacteria</taxon>
        <taxon>Pseudomonadati</taxon>
        <taxon>Bacteroidota</taxon>
        <taxon>Cytophagia</taxon>
        <taxon>Cytophagales</taxon>
        <taxon>Cytophagaceae</taxon>
        <taxon>Anditalea</taxon>
    </lineage>
</organism>
<dbReference type="eggNOG" id="COG3188">
    <property type="taxonomic scope" value="Bacteria"/>
</dbReference>
<accession>A0A074LPP4</accession>
<feature type="compositionally biased region" description="Polar residues" evidence="1">
    <location>
        <begin position="990"/>
        <end position="1000"/>
    </location>
</feature>
<gene>
    <name evidence="2" type="ORF">EL17_23115</name>
</gene>